<accession>A0ABU7VKA5</accession>
<organism evidence="1 2">
    <name type="scientific">Virgibacillus dokdonensis</name>
    <dbReference type="NCBI Taxonomy" id="302167"/>
    <lineage>
        <taxon>Bacteria</taxon>
        <taxon>Bacillati</taxon>
        <taxon>Bacillota</taxon>
        <taxon>Bacilli</taxon>
        <taxon>Bacillales</taxon>
        <taxon>Bacillaceae</taxon>
        <taxon>Virgibacillus</taxon>
    </lineage>
</organism>
<evidence type="ECO:0000313" key="2">
    <source>
        <dbReference type="Proteomes" id="UP001356080"/>
    </source>
</evidence>
<evidence type="ECO:0000313" key="1">
    <source>
        <dbReference type="EMBL" id="MEF2294084.1"/>
    </source>
</evidence>
<proteinExistence type="predicted"/>
<keyword evidence="2" id="KW-1185">Reference proteome</keyword>
<gene>
    <name evidence="1" type="ORF">V2W34_19045</name>
</gene>
<dbReference type="Pfam" id="PF11042">
    <property type="entry name" value="DUF2750"/>
    <property type="match status" value="1"/>
</dbReference>
<reference evidence="1 2" key="1">
    <citation type="submission" date="2024-01" db="EMBL/GenBank/DDBJ databases">
        <title>Survival strategy associated with biotechnological potential of Virgibacillus dokdonensis T4.6 isolated from salt-fermented shrimp paste.</title>
        <authorList>
            <person name="Doan T.V."/>
            <person name="Quach N.T."/>
            <person name="Phi Q.-T."/>
        </authorList>
    </citation>
    <scope>NUCLEOTIDE SEQUENCE [LARGE SCALE GENOMIC DNA]</scope>
    <source>
        <strain evidence="1 2">T4.6</strain>
    </source>
</reference>
<dbReference type="EMBL" id="JAZHPM010000077">
    <property type="protein sequence ID" value="MEF2294084.1"/>
    <property type="molecule type" value="Genomic_DNA"/>
</dbReference>
<sequence>MNNKEIEIVSNLSGIKRYEYFIKKVVDFEEVWGLYEGGWAISESENGESLMPFWPLALHKYGLKIQ</sequence>
<dbReference type="InterPro" id="IPR021284">
    <property type="entry name" value="DUF2750"/>
</dbReference>
<comment type="caution">
    <text evidence="1">The sequence shown here is derived from an EMBL/GenBank/DDBJ whole genome shotgun (WGS) entry which is preliminary data.</text>
</comment>
<protein>
    <submittedName>
        <fullName evidence="1">DUF2750 domain-containing protein</fullName>
    </submittedName>
</protein>
<dbReference type="RefSeq" id="WP_331806072.1">
    <property type="nucleotide sequence ID" value="NZ_JAZHPM010000077.1"/>
</dbReference>
<name>A0ABU7VKA5_9BACI</name>
<dbReference type="Proteomes" id="UP001356080">
    <property type="component" value="Unassembled WGS sequence"/>
</dbReference>